<evidence type="ECO:0000313" key="1">
    <source>
        <dbReference type="EMBL" id="KKN23685.1"/>
    </source>
</evidence>
<dbReference type="EMBL" id="LAZR01002948">
    <property type="protein sequence ID" value="KKN23685.1"/>
    <property type="molecule type" value="Genomic_DNA"/>
</dbReference>
<accession>A0A0F9NVZ1</accession>
<sequence>MTKQQEIREGIDEYVDDDCLYPKTGCVHMPSKDFEYCNDRDGAYKCLTKRLTEIGVVIKVDRELPLMPTDPTLGDCLIWRTQQDMVNAGYVAVESLIDD</sequence>
<comment type="caution">
    <text evidence="1">The sequence shown here is derived from an EMBL/GenBank/DDBJ whole genome shotgun (WGS) entry which is preliminary data.</text>
</comment>
<organism evidence="1">
    <name type="scientific">marine sediment metagenome</name>
    <dbReference type="NCBI Taxonomy" id="412755"/>
    <lineage>
        <taxon>unclassified sequences</taxon>
        <taxon>metagenomes</taxon>
        <taxon>ecological metagenomes</taxon>
    </lineage>
</organism>
<name>A0A0F9NVZ1_9ZZZZ</name>
<gene>
    <name evidence="1" type="ORF">LCGC14_0902440</name>
</gene>
<protein>
    <submittedName>
        <fullName evidence="1">Uncharacterized protein</fullName>
    </submittedName>
</protein>
<proteinExistence type="predicted"/>
<dbReference type="AlphaFoldDB" id="A0A0F9NVZ1"/>
<reference evidence="1" key="1">
    <citation type="journal article" date="2015" name="Nature">
        <title>Complex archaea that bridge the gap between prokaryotes and eukaryotes.</title>
        <authorList>
            <person name="Spang A."/>
            <person name="Saw J.H."/>
            <person name="Jorgensen S.L."/>
            <person name="Zaremba-Niedzwiedzka K."/>
            <person name="Martijn J."/>
            <person name="Lind A.E."/>
            <person name="van Eijk R."/>
            <person name="Schleper C."/>
            <person name="Guy L."/>
            <person name="Ettema T.J."/>
        </authorList>
    </citation>
    <scope>NUCLEOTIDE SEQUENCE</scope>
</reference>